<feature type="domain" description="GBF-interacting protein 1 N-terminal" evidence="2">
    <location>
        <begin position="15"/>
        <end position="74"/>
    </location>
</feature>
<feature type="compositionally biased region" description="Low complexity" evidence="1">
    <location>
        <begin position="350"/>
        <end position="377"/>
    </location>
</feature>
<feature type="compositionally biased region" description="Low complexity" evidence="1">
    <location>
        <begin position="211"/>
        <end position="226"/>
    </location>
</feature>
<dbReference type="EMBL" id="CP133618">
    <property type="protein sequence ID" value="WMV38756.1"/>
    <property type="molecule type" value="Genomic_DNA"/>
</dbReference>
<evidence type="ECO:0000313" key="3">
    <source>
        <dbReference type="EMBL" id="WMV38756.1"/>
    </source>
</evidence>
<feature type="region of interest" description="Disordered" evidence="1">
    <location>
        <begin position="61"/>
        <end position="119"/>
    </location>
</feature>
<reference evidence="3" key="1">
    <citation type="submission" date="2023-08" db="EMBL/GenBank/DDBJ databases">
        <title>A de novo genome assembly of Solanum verrucosum Schlechtendal, a Mexican diploid species geographically isolated from the other diploid A-genome species in potato relatives.</title>
        <authorList>
            <person name="Hosaka K."/>
        </authorList>
    </citation>
    <scope>NUCLEOTIDE SEQUENCE</scope>
    <source>
        <tissue evidence="3">Young leaves</tissue>
    </source>
</reference>
<feature type="compositionally biased region" description="Polar residues" evidence="1">
    <location>
        <begin position="159"/>
        <end position="169"/>
    </location>
</feature>
<feature type="compositionally biased region" description="Low complexity" evidence="1">
    <location>
        <begin position="307"/>
        <end position="332"/>
    </location>
</feature>
<dbReference type="SUPFAM" id="SSF46934">
    <property type="entry name" value="UBA-like"/>
    <property type="match status" value="1"/>
</dbReference>
<dbReference type="PANTHER" id="PTHR46775">
    <property type="entry name" value="FLOCCULATION PROTEIN (DUF1296)"/>
    <property type="match status" value="1"/>
</dbReference>
<organism evidence="3 4">
    <name type="scientific">Solanum verrucosum</name>
    <dbReference type="NCBI Taxonomy" id="315347"/>
    <lineage>
        <taxon>Eukaryota</taxon>
        <taxon>Viridiplantae</taxon>
        <taxon>Streptophyta</taxon>
        <taxon>Embryophyta</taxon>
        <taxon>Tracheophyta</taxon>
        <taxon>Spermatophyta</taxon>
        <taxon>Magnoliopsida</taxon>
        <taxon>eudicotyledons</taxon>
        <taxon>Gunneridae</taxon>
        <taxon>Pentapetalae</taxon>
        <taxon>asterids</taxon>
        <taxon>lamiids</taxon>
        <taxon>Solanales</taxon>
        <taxon>Solanaceae</taxon>
        <taxon>Solanoideae</taxon>
        <taxon>Solaneae</taxon>
        <taxon>Solanum</taxon>
    </lineage>
</organism>
<dbReference type="PANTHER" id="PTHR46775:SF3">
    <property type="entry name" value="GBF-INTERACTING PROTEIN 1-LIKE ISOFORM X1"/>
    <property type="match status" value="1"/>
</dbReference>
<proteinExistence type="predicted"/>
<feature type="compositionally biased region" description="Polar residues" evidence="1">
    <location>
        <begin position="180"/>
        <end position="201"/>
    </location>
</feature>
<feature type="compositionally biased region" description="Basic and acidic residues" evidence="1">
    <location>
        <begin position="252"/>
        <end position="267"/>
    </location>
</feature>
<feature type="compositionally biased region" description="Low complexity" evidence="1">
    <location>
        <begin position="454"/>
        <end position="466"/>
    </location>
</feature>
<keyword evidence="4" id="KW-1185">Reference proteome</keyword>
<evidence type="ECO:0000256" key="1">
    <source>
        <dbReference type="SAM" id="MobiDB-lite"/>
    </source>
</evidence>
<feature type="region of interest" description="Disordered" evidence="1">
    <location>
        <begin position="537"/>
        <end position="581"/>
    </location>
</feature>
<protein>
    <recommendedName>
        <fullName evidence="2">GBF-interacting protein 1 N-terminal domain-containing protein</fullName>
    </recommendedName>
</protein>
<feature type="compositionally biased region" description="Basic and acidic residues" evidence="1">
    <location>
        <begin position="61"/>
        <end position="85"/>
    </location>
</feature>
<dbReference type="Pfam" id="PF06972">
    <property type="entry name" value="GIP1_N"/>
    <property type="match status" value="1"/>
</dbReference>
<accession>A0AAF0U3W4</accession>
<feature type="region of interest" description="Disordered" evidence="1">
    <location>
        <begin position="145"/>
        <end position="394"/>
    </location>
</feature>
<dbReference type="GO" id="GO:0051082">
    <property type="term" value="F:unfolded protein binding"/>
    <property type="evidence" value="ECO:0007669"/>
    <property type="project" value="TreeGrafter"/>
</dbReference>
<dbReference type="AlphaFoldDB" id="A0AAF0U3W4"/>
<name>A0AAF0U3W4_SOLVR</name>
<dbReference type="InterPro" id="IPR009719">
    <property type="entry name" value="GIP1_N"/>
</dbReference>
<gene>
    <name evidence="3" type="ORF">MTR67_032141</name>
</gene>
<feature type="compositionally biased region" description="Polar residues" evidence="1">
    <location>
        <begin position="282"/>
        <end position="295"/>
    </location>
</feature>
<dbReference type="InterPro" id="IPR044277">
    <property type="entry name" value="GIP1"/>
</dbReference>
<feature type="region of interest" description="Disordered" evidence="1">
    <location>
        <begin position="440"/>
        <end position="467"/>
    </location>
</feature>
<evidence type="ECO:0000313" key="4">
    <source>
        <dbReference type="Proteomes" id="UP001234989"/>
    </source>
</evidence>
<sequence length="938" mass="99260">MSNSGIVGGLARVSIPSGMRKTIQNIKEITGNHGEDEIYAMLKECSMDPNETTQKLLSQDTFHEVKSKRDRRKENSIKESAEPKWKTGMQGRGNKGIRGNLTSRHASHDVGGGKNSQNNIANQILDKSVDLSTVADVEAKNISRCSSSAAVNGPGDLASGSNSIVQNTHAPPRRGVKQFEANTGMQTTSADSTKNPKSATGNRDVHGQRMPNTDSSSRTLSSPSPTGADLSASDPVLLPSQDSRPAGVVGTVRREVGAQHSPVEHVSSKSNGSKKTAVAVSTAGSSNSQVKTPSKFQGPGKNQLPEYSQTASSTHSGSSASRPSSNYNNRSHTVGPQKGPCKEWKPKPVNNNLAQGSALAAAASSSGVSTVSVEVNTMSQPPASVPETKEVTEDPQKKLEESHISDVENVIIPNHLHVPESEKLGFCFGSFDSGFSLGTSTNIAPEHDGSPPLSESSESIEEAASAQLPRSLSLSAAPPIDMTEVFLHFNSSNNGLTQNMLSVDDLDTPSAPFVPLLLSQFNYSTLCCASNQNASAAAEETDYPDQPPSSHGQESLPAEGDGDISSSAPECSEPKQETLPAGQQYSIVHTSPNYNFGFAPPMLSNQLPPFENSESQPRDVSRLPNFLVHHPIDPSYYPHFYRSNADSDGRISPFHSAGVSTQYNVAVVPPHTSQSPQEGGNSPALSAAAPTPLVTQAAGLMQSSIAVPQQPIPVFRQATGMHLPHYPPNYIPYGHYFSPLYVPPGAIHQLLSNGAFSQQPQAGGIYPPPPSAVPRYSLSQYRPGANVGNPAHMGVPGTYAPYGSSPVNYNPSSATTTGNPASNEDLSASQFQESNVYLSGQQSESSGVWINAHNRDLSSLQASSFYNLPQGQVALTPTQPGHGAFAGVYHPAQPVTAATVHPLLQQSQTIAGPVDMVGPTGNVYQRPQHAQMNWPSSY</sequence>
<evidence type="ECO:0000259" key="2">
    <source>
        <dbReference type="Pfam" id="PF06972"/>
    </source>
</evidence>
<dbReference type="InterPro" id="IPR009060">
    <property type="entry name" value="UBA-like_sf"/>
</dbReference>
<dbReference type="Proteomes" id="UP001234989">
    <property type="component" value="Chromosome 7"/>
</dbReference>